<sequence length="153" mass="16977">MKAPRVRIRTVMIAIAVLTVLSYVAARLWAYYSLPANTRDVLARLDRPVRFPDPGPMPLAEALEAIREATRDPGDNGIPLYVDELGLQRAGATLWTEVRVDPGPMPAGDCLRRVLGPLGLDFNVYVRDGMLEVTTKDVARRARETTPDQVLRP</sequence>
<name>A0A518GUN7_9BACT</name>
<gene>
    <name evidence="1" type="ORF">ElP_01200</name>
</gene>
<dbReference type="OrthoDB" id="277020at2"/>
<reference evidence="1 2" key="1">
    <citation type="submission" date="2019-02" db="EMBL/GenBank/DDBJ databases">
        <title>Deep-cultivation of Planctomycetes and their phenomic and genomic characterization uncovers novel biology.</title>
        <authorList>
            <person name="Wiegand S."/>
            <person name="Jogler M."/>
            <person name="Boedeker C."/>
            <person name="Pinto D."/>
            <person name="Vollmers J."/>
            <person name="Rivas-Marin E."/>
            <person name="Kohn T."/>
            <person name="Peeters S.H."/>
            <person name="Heuer A."/>
            <person name="Rast P."/>
            <person name="Oberbeckmann S."/>
            <person name="Bunk B."/>
            <person name="Jeske O."/>
            <person name="Meyerdierks A."/>
            <person name="Storesund J.E."/>
            <person name="Kallscheuer N."/>
            <person name="Luecker S."/>
            <person name="Lage O.M."/>
            <person name="Pohl T."/>
            <person name="Merkel B.J."/>
            <person name="Hornburger P."/>
            <person name="Mueller R.-W."/>
            <person name="Bruemmer F."/>
            <person name="Labrenz M."/>
            <person name="Spormann A.M."/>
            <person name="Op den Camp H."/>
            <person name="Overmann J."/>
            <person name="Amann R."/>
            <person name="Jetten M.S.M."/>
            <person name="Mascher T."/>
            <person name="Medema M.H."/>
            <person name="Devos D.P."/>
            <person name="Kaster A.-K."/>
            <person name="Ovreas L."/>
            <person name="Rohde M."/>
            <person name="Galperin M.Y."/>
            <person name="Jogler C."/>
        </authorList>
    </citation>
    <scope>NUCLEOTIDE SEQUENCE [LARGE SCALE GENOMIC DNA]</scope>
    <source>
        <strain evidence="1 2">ElP</strain>
    </source>
</reference>
<proteinExistence type="predicted"/>
<dbReference type="RefSeq" id="WP_145266286.1">
    <property type="nucleotide sequence ID" value="NZ_CP036426.1"/>
</dbReference>
<accession>A0A518GUN7</accession>
<dbReference type="KEGG" id="tpla:ElP_01200"/>
<evidence type="ECO:0000313" key="1">
    <source>
        <dbReference type="EMBL" id="QDV32292.1"/>
    </source>
</evidence>
<organism evidence="1 2">
    <name type="scientific">Tautonia plasticadhaerens</name>
    <dbReference type="NCBI Taxonomy" id="2527974"/>
    <lineage>
        <taxon>Bacteria</taxon>
        <taxon>Pseudomonadati</taxon>
        <taxon>Planctomycetota</taxon>
        <taxon>Planctomycetia</taxon>
        <taxon>Isosphaerales</taxon>
        <taxon>Isosphaeraceae</taxon>
        <taxon>Tautonia</taxon>
    </lineage>
</organism>
<protein>
    <submittedName>
        <fullName evidence="1">Uncharacterized protein</fullName>
    </submittedName>
</protein>
<keyword evidence="2" id="KW-1185">Reference proteome</keyword>
<dbReference type="EMBL" id="CP036426">
    <property type="protein sequence ID" value="QDV32292.1"/>
    <property type="molecule type" value="Genomic_DNA"/>
</dbReference>
<dbReference type="Proteomes" id="UP000317835">
    <property type="component" value="Chromosome"/>
</dbReference>
<dbReference type="AlphaFoldDB" id="A0A518GUN7"/>
<evidence type="ECO:0000313" key="2">
    <source>
        <dbReference type="Proteomes" id="UP000317835"/>
    </source>
</evidence>